<organism evidence="2 3">
    <name type="scientific">Eumeta variegata</name>
    <name type="common">Bagworm moth</name>
    <name type="synonym">Eumeta japonica</name>
    <dbReference type="NCBI Taxonomy" id="151549"/>
    <lineage>
        <taxon>Eukaryota</taxon>
        <taxon>Metazoa</taxon>
        <taxon>Ecdysozoa</taxon>
        <taxon>Arthropoda</taxon>
        <taxon>Hexapoda</taxon>
        <taxon>Insecta</taxon>
        <taxon>Pterygota</taxon>
        <taxon>Neoptera</taxon>
        <taxon>Endopterygota</taxon>
        <taxon>Lepidoptera</taxon>
        <taxon>Glossata</taxon>
        <taxon>Ditrysia</taxon>
        <taxon>Tineoidea</taxon>
        <taxon>Psychidae</taxon>
        <taxon>Oiketicinae</taxon>
        <taxon>Eumeta</taxon>
    </lineage>
</organism>
<gene>
    <name evidence="2" type="ORF">EVAR_13304_1</name>
</gene>
<comment type="caution">
    <text evidence="2">The sequence shown here is derived from an EMBL/GenBank/DDBJ whole genome shotgun (WGS) entry which is preliminary data.</text>
</comment>
<proteinExistence type="predicted"/>
<dbReference type="AlphaFoldDB" id="A0A4C1TRS4"/>
<dbReference type="EMBL" id="BGZK01000081">
    <property type="protein sequence ID" value="GBP16679.1"/>
    <property type="molecule type" value="Genomic_DNA"/>
</dbReference>
<dbReference type="Proteomes" id="UP000299102">
    <property type="component" value="Unassembled WGS sequence"/>
</dbReference>
<evidence type="ECO:0000313" key="3">
    <source>
        <dbReference type="Proteomes" id="UP000299102"/>
    </source>
</evidence>
<accession>A0A4C1TRS4</accession>
<feature type="region of interest" description="Disordered" evidence="1">
    <location>
        <begin position="23"/>
        <end position="43"/>
    </location>
</feature>
<sequence>MLGPMVLIVEGRWLELQVRLRAAPTRQSRASDRNVPDSILTKGESTDEFPTRLNFYHSLRASESTSSRRFRTVSVTTPVNGSRLVLSWLGRLKSRLEGKRLWEGTPER</sequence>
<protein>
    <submittedName>
        <fullName evidence="2">Uncharacterized protein</fullName>
    </submittedName>
</protein>
<evidence type="ECO:0000313" key="2">
    <source>
        <dbReference type="EMBL" id="GBP16679.1"/>
    </source>
</evidence>
<reference evidence="2 3" key="1">
    <citation type="journal article" date="2019" name="Commun. Biol.">
        <title>The bagworm genome reveals a unique fibroin gene that provides high tensile strength.</title>
        <authorList>
            <person name="Kono N."/>
            <person name="Nakamura H."/>
            <person name="Ohtoshi R."/>
            <person name="Tomita M."/>
            <person name="Numata K."/>
            <person name="Arakawa K."/>
        </authorList>
    </citation>
    <scope>NUCLEOTIDE SEQUENCE [LARGE SCALE GENOMIC DNA]</scope>
</reference>
<keyword evidence="3" id="KW-1185">Reference proteome</keyword>
<evidence type="ECO:0000256" key="1">
    <source>
        <dbReference type="SAM" id="MobiDB-lite"/>
    </source>
</evidence>
<name>A0A4C1TRS4_EUMVA</name>